<dbReference type="InterPro" id="IPR049552">
    <property type="entry name" value="PKS_DH_N"/>
</dbReference>
<comment type="function">
    <text evidence="4">Involved in production of the polyketide antibiotic thailandamide.</text>
</comment>
<dbReference type="Pfam" id="PF08659">
    <property type="entry name" value="KR"/>
    <property type="match status" value="1"/>
</dbReference>
<dbReference type="GO" id="GO:0031177">
    <property type="term" value="F:phosphopantetheine binding"/>
    <property type="evidence" value="ECO:0007669"/>
    <property type="project" value="InterPro"/>
</dbReference>
<dbReference type="InterPro" id="IPR013968">
    <property type="entry name" value="PKS_KR"/>
</dbReference>
<evidence type="ECO:0000256" key="1">
    <source>
        <dbReference type="ARBA" id="ARBA00022450"/>
    </source>
</evidence>
<dbReference type="Gene3D" id="3.40.50.720">
    <property type="entry name" value="NAD(P)-binding Rossmann-like Domain"/>
    <property type="match status" value="1"/>
</dbReference>
<feature type="region of interest" description="N-terminal hotdog fold" evidence="5">
    <location>
        <begin position="929"/>
        <end position="1054"/>
    </location>
</feature>
<feature type="domain" description="Ketosynthase family 3 (KS3)" evidence="8">
    <location>
        <begin position="35"/>
        <end position="453"/>
    </location>
</feature>
<keyword evidence="1" id="KW-0596">Phosphopantetheine</keyword>
<dbReference type="SUPFAM" id="SSF52151">
    <property type="entry name" value="FabD/lysophospholipase-like"/>
    <property type="match status" value="1"/>
</dbReference>
<dbReference type="SUPFAM" id="SSF55048">
    <property type="entry name" value="Probable ACP-binding domain of malonyl-CoA ACP transacylase"/>
    <property type="match status" value="1"/>
</dbReference>
<dbReference type="InterPro" id="IPR016036">
    <property type="entry name" value="Malonyl_transacylase_ACP-bd"/>
</dbReference>
<dbReference type="GO" id="GO:0005886">
    <property type="term" value="C:plasma membrane"/>
    <property type="evidence" value="ECO:0007669"/>
    <property type="project" value="TreeGrafter"/>
</dbReference>
<evidence type="ECO:0000259" key="8">
    <source>
        <dbReference type="PROSITE" id="PS52004"/>
    </source>
</evidence>
<dbReference type="InterPro" id="IPR014030">
    <property type="entry name" value="Ketoacyl_synth_N"/>
</dbReference>
<dbReference type="InterPro" id="IPR020841">
    <property type="entry name" value="PKS_Beta-ketoAc_synthase_dom"/>
</dbReference>
<dbReference type="PROSITE" id="PS52004">
    <property type="entry name" value="KS3_2"/>
    <property type="match status" value="1"/>
</dbReference>
<dbReference type="EMBL" id="HE616533">
    <property type="protein sequence ID" value="CCE88380.1"/>
    <property type="molecule type" value="Genomic_DNA"/>
</dbReference>
<dbReference type="InterPro" id="IPR036736">
    <property type="entry name" value="ACP-like_sf"/>
</dbReference>
<dbReference type="SMART" id="SM00826">
    <property type="entry name" value="PKS_DH"/>
    <property type="match status" value="1"/>
</dbReference>
<feature type="active site" description="Proton acceptor; for dehydratase activity" evidence="5">
    <location>
        <position position="962"/>
    </location>
</feature>
<evidence type="ECO:0000256" key="6">
    <source>
        <dbReference type="SAM" id="MobiDB-lite"/>
    </source>
</evidence>
<dbReference type="InterPro" id="IPR032821">
    <property type="entry name" value="PKS_assoc"/>
</dbReference>
<feature type="active site" description="Proton donor; for dehydratase activity" evidence="5">
    <location>
        <position position="1130"/>
    </location>
</feature>
<dbReference type="InterPro" id="IPR036291">
    <property type="entry name" value="NAD(P)-bd_dom_sf"/>
</dbReference>
<keyword evidence="3" id="KW-0808">Transferase</keyword>
<dbReference type="InterPro" id="IPR020807">
    <property type="entry name" value="PKS_DH"/>
</dbReference>
<name>I0J6Y7_SORCE</name>
<dbReference type="PANTHER" id="PTHR43775">
    <property type="entry name" value="FATTY ACID SYNTHASE"/>
    <property type="match status" value="1"/>
</dbReference>
<feature type="domain" description="PKS/mFAS DH" evidence="9">
    <location>
        <begin position="929"/>
        <end position="1215"/>
    </location>
</feature>
<organism evidence="10">
    <name type="scientific">Sorangium cellulosum</name>
    <name type="common">Polyangium cellulosum</name>
    <dbReference type="NCBI Taxonomy" id="56"/>
    <lineage>
        <taxon>Bacteria</taxon>
        <taxon>Pseudomonadati</taxon>
        <taxon>Myxococcota</taxon>
        <taxon>Polyangia</taxon>
        <taxon>Polyangiales</taxon>
        <taxon>Polyangiaceae</taxon>
        <taxon>Sorangium</taxon>
    </lineage>
</organism>
<dbReference type="InterPro" id="IPR049900">
    <property type="entry name" value="PKS_mFAS_DH"/>
</dbReference>
<dbReference type="SMART" id="SM01294">
    <property type="entry name" value="PKS_PP_betabranch"/>
    <property type="match status" value="1"/>
</dbReference>
<dbReference type="InterPro" id="IPR050091">
    <property type="entry name" value="PKS_NRPS_Biosynth_Enz"/>
</dbReference>
<dbReference type="InterPro" id="IPR006162">
    <property type="entry name" value="Ppantetheine_attach_site"/>
</dbReference>
<gene>
    <name evidence="10" type="primary">pelC</name>
</gene>
<dbReference type="Pfam" id="PF16197">
    <property type="entry name" value="KAsynt_C_assoc"/>
    <property type="match status" value="1"/>
</dbReference>
<accession>I0J6Y7</accession>
<dbReference type="SUPFAM" id="SSF47336">
    <property type="entry name" value="ACP-like"/>
    <property type="match status" value="1"/>
</dbReference>
<dbReference type="InterPro" id="IPR016039">
    <property type="entry name" value="Thiolase-like"/>
</dbReference>
<dbReference type="CDD" id="cd08955">
    <property type="entry name" value="KR_2_FAS_SDR_x"/>
    <property type="match status" value="1"/>
</dbReference>
<protein>
    <submittedName>
        <fullName evidence="10">Polyketide synthase</fullName>
    </submittedName>
</protein>
<sequence length="1870" mass="200270">MTDKMDGDSQDLLKSALVKIKHLKAKLKESDARSFEPVAIVGMSCRFPGGGAGPEAFWRALSEGVDGVKRIPAERWSAEEVGSKRPEARWAGLLDGLDGFDAGFFGISPREACRLDPQQRLLLEVVWEALESAGARSEALLGSRTGVFLGMSNLDYQQLVREAGELDVYSGTGNASSTAAGRISYVLGLEGPCMSVDTACSSSLVAVHLACQSLRSRESDLAITGGACVILDPEIMTMIAETDALSPDGRCKTFDARANGFVRGEGCGAVVLKRLSDAERDGDPIVAVIRGSAVNQDGRSTGLTAPNMLAQQALLRQALESARVAASDIGYVETHGTGTPLGDPIEFEALRAVLGAPRADGARCVLGALKTNVGHLEAASGVAGLIKAALCLQRGMIPKNLHFQRLNPRMSLEGTPFVIPTENVPWEQSGKPRVAGVSSFGISGTNAHVVLEEAPRADRRGAGRPERSSHLLPLSARSAEGLVALAGAYQERLRKAGGSGLSLHDVAYTAGARRSHHEHRLCVVGGSAGAMAEALAAYARGEAPAGLLQGRAWSERPKVVFVFPGQGSQWVGMGRRSLREEPVFRAAIEACDAAIRREAGFSVVDELGAEEGTTRLGEIDVVQPVLFAMEVAFAALWRSWGVEPAAVVGHSMGEVAAAHVAGALTLEDAAAVICRRSRLLRRVSGKGAMALVELTMAEADKALQGVSDRLSVAVSNGPRSTVIAGEPSALEEVLSTLERDGVFCRRVKVDVASHSPQVDGLRSDLLEGLRGVSSREASLPMLSTVTGRPVRGGELAAGYWADNLRKPVLFSRVIRGLIEEGHTLFVEMSPHPILLPAIDENLHESKVEGATIASSRRQADERTSLLEALGKLYVHGYPVEWQRLYPDGGQVVDLPTYPWQRRRHWVEAGAKAREGSRAARRSARDLSAHPLLGAPFQSSLRLDERHWEQLLRVETTPYLADHRVLGEVVFPGAGYVEMALAAGAARLGDAALALEDVAFEQMLTLPAGGERIVQVALTQQGADRCAFQIASRGDDATAWTTHARGVVGRQRGEAGPERTVEGPEALKARLGARRSAAEHYQRMRAREIDYGPAFQGLVGLWVGEGEALGRVRLPEAVNDSGYTVHPALLDACLQVAAGLFSSSPEAETYLPTGVARAQVSARPPREAWVVVTRRADSEAVEGERSCDLRIVDDEGRSLVELTGLRGRRLEAPRREEQDALDGCVYEVAWRQAEPLPEPSFPRGGAWVVFSDQGDVGAGLHVRLSGAGQRCVRVFAGPGYERIEPDLYRIDPAKPGDYQRLLSEALGEEGLCQGVVHLFSLDAAPLEATTAETLSADLVRGSVSAAYLTQAIVRHGFRDAPRLFLVTRGAQAALEGEPVSVGQAPLLGLGRTMALEHPELKCTRIDLSATAAEGEAESVARELGARGREDQIALRREGRYVARLVGGALDRDGATDPGRRPAPPGVRADGSYLITGGLGGLGLSLARWLVEQGAKHLALVGRRGPGPEAQQAINAMEQAGARVLVESADVSRRDEVERLFARVEEKLPPLCGIVHAAAVLDDHTLLEQSEESFRKVFGPKALGAWHLHALSEGRALDFFVMYSSASALFGAPGQGNYTAANAFVDALSHERARRGLASMSIQWGAFAEVGLAAAHERRGKQLSHRGVASFTPAEGLEALRRLLLNPRAEVGVARFDVRQWIEFYLAAAGLPMFAELIAQRASARGDREAPRLRETLAEAAPHERLTLLERHLCEQAAIVLRLDPSQTDPRAPFQSLGMDSLMSLELRNRLEASLGLRLSAILLFTYPNPATLAGHLLAALYPSAAPLPEEPRRDPSRGDEREGLLAGVPMTEGETEAAIDAEIDALEDYLR</sequence>
<dbReference type="SMART" id="SM00822">
    <property type="entry name" value="PKS_KR"/>
    <property type="match status" value="1"/>
</dbReference>
<dbReference type="PROSITE" id="PS52019">
    <property type="entry name" value="PKS_MFAS_DH"/>
    <property type="match status" value="1"/>
</dbReference>
<feature type="region of interest" description="C-terminal hotdog fold" evidence="5">
    <location>
        <begin position="1071"/>
        <end position="1215"/>
    </location>
</feature>
<dbReference type="Pfam" id="PF21089">
    <property type="entry name" value="PKS_DH_N"/>
    <property type="match status" value="1"/>
</dbReference>
<dbReference type="SMART" id="SM00823">
    <property type="entry name" value="PKS_PP"/>
    <property type="match status" value="1"/>
</dbReference>
<dbReference type="GO" id="GO:0071770">
    <property type="term" value="P:DIM/DIP cell wall layer assembly"/>
    <property type="evidence" value="ECO:0007669"/>
    <property type="project" value="TreeGrafter"/>
</dbReference>
<dbReference type="Gene3D" id="1.10.1200.10">
    <property type="entry name" value="ACP-like"/>
    <property type="match status" value="1"/>
</dbReference>
<feature type="domain" description="Carrier" evidence="7">
    <location>
        <begin position="1742"/>
        <end position="1819"/>
    </location>
</feature>
<dbReference type="InterPro" id="IPR014031">
    <property type="entry name" value="Ketoacyl_synth_C"/>
</dbReference>
<dbReference type="SMART" id="SM00825">
    <property type="entry name" value="PKS_KS"/>
    <property type="match status" value="1"/>
</dbReference>
<dbReference type="PROSITE" id="PS00606">
    <property type="entry name" value="KS3_1"/>
    <property type="match status" value="1"/>
</dbReference>
<reference evidence="10" key="1">
    <citation type="submission" date="2011-12" db="EMBL/GenBank/DDBJ databases">
        <authorList>
            <person name="Krug D."/>
        </authorList>
    </citation>
    <scope>NUCLEOTIDE SEQUENCE</scope>
    <source>
        <strain evidence="10">So ce38</strain>
    </source>
</reference>
<dbReference type="GO" id="GO:0004312">
    <property type="term" value="F:fatty acid synthase activity"/>
    <property type="evidence" value="ECO:0007669"/>
    <property type="project" value="TreeGrafter"/>
</dbReference>
<dbReference type="FunFam" id="3.40.366.10:FF:000002">
    <property type="entry name" value="Probable polyketide synthase 2"/>
    <property type="match status" value="1"/>
</dbReference>
<dbReference type="Pfam" id="PF02801">
    <property type="entry name" value="Ketoacyl-synt_C"/>
    <property type="match status" value="1"/>
</dbReference>
<dbReference type="InterPro" id="IPR020806">
    <property type="entry name" value="PKS_PP-bd"/>
</dbReference>
<dbReference type="Gene3D" id="3.40.366.10">
    <property type="entry name" value="Malonyl-Coenzyme A Acyl Carrier Protein, domain 2"/>
    <property type="match status" value="1"/>
</dbReference>
<dbReference type="InterPro" id="IPR049551">
    <property type="entry name" value="PKS_DH_C"/>
</dbReference>
<dbReference type="PANTHER" id="PTHR43775:SF37">
    <property type="entry name" value="SI:DKEY-61P9.11"/>
    <property type="match status" value="1"/>
</dbReference>
<dbReference type="InterPro" id="IPR014043">
    <property type="entry name" value="Acyl_transferase_dom"/>
</dbReference>
<dbReference type="InterPro" id="IPR009081">
    <property type="entry name" value="PP-bd_ACP"/>
</dbReference>
<dbReference type="SUPFAM" id="SSF53901">
    <property type="entry name" value="Thiolase-like"/>
    <property type="match status" value="1"/>
</dbReference>
<dbReference type="PROSITE" id="PS50075">
    <property type="entry name" value="CARRIER"/>
    <property type="match status" value="1"/>
</dbReference>
<dbReference type="Gene3D" id="3.40.47.10">
    <property type="match status" value="1"/>
</dbReference>
<evidence type="ECO:0000259" key="7">
    <source>
        <dbReference type="PROSITE" id="PS50075"/>
    </source>
</evidence>
<evidence type="ECO:0000259" key="9">
    <source>
        <dbReference type="PROSITE" id="PS52019"/>
    </source>
</evidence>
<dbReference type="InterPro" id="IPR057326">
    <property type="entry name" value="KR_dom"/>
</dbReference>
<dbReference type="InterPro" id="IPR049490">
    <property type="entry name" value="C883_1060-like_KR_N"/>
</dbReference>
<dbReference type="Pfam" id="PF21394">
    <property type="entry name" value="Beta-ketacyl_N"/>
    <property type="match status" value="1"/>
</dbReference>
<reference evidence="10" key="2">
    <citation type="submission" date="2012-04" db="EMBL/GenBank/DDBJ databases">
        <title>Pellasoren: structure elucidation, biosynthesis and total synthesis of a new cytotoxic secondary metabolite from Sorangium cellulosum.</title>
        <authorList>
            <person name="Jahns C."/>
            <person name="Hoffmann T."/>
            <person name="Mueller S."/>
            <person name="Gerth K."/>
            <person name="Washausen P."/>
            <person name="Hoefle G."/>
            <person name="Reichenbach H."/>
            <person name="Kalesse M."/>
            <person name="Mueller R."/>
        </authorList>
    </citation>
    <scope>NUCLEOTIDE SEQUENCE</scope>
    <source>
        <strain evidence="10">So ce38</strain>
    </source>
</reference>
<dbReference type="InterPro" id="IPR001227">
    <property type="entry name" value="Ac_transferase_dom_sf"/>
</dbReference>
<dbReference type="InterPro" id="IPR042104">
    <property type="entry name" value="PKS_dehydratase_sf"/>
</dbReference>
<dbReference type="SMART" id="SM00827">
    <property type="entry name" value="PKS_AT"/>
    <property type="match status" value="1"/>
</dbReference>
<keyword evidence="2" id="KW-0597">Phosphoprotein</keyword>
<dbReference type="CDD" id="cd00833">
    <property type="entry name" value="PKS"/>
    <property type="match status" value="1"/>
</dbReference>
<dbReference type="Pfam" id="PF14765">
    <property type="entry name" value="PS-DH"/>
    <property type="match status" value="1"/>
</dbReference>
<feature type="region of interest" description="Disordered" evidence="6">
    <location>
        <begin position="1824"/>
        <end position="1850"/>
    </location>
</feature>
<dbReference type="PROSITE" id="PS00012">
    <property type="entry name" value="PHOSPHOPANTETHEINE"/>
    <property type="match status" value="1"/>
</dbReference>
<feature type="compositionally biased region" description="Basic and acidic residues" evidence="6">
    <location>
        <begin position="1828"/>
        <end position="1842"/>
    </location>
</feature>
<dbReference type="GO" id="GO:0004315">
    <property type="term" value="F:3-oxoacyl-[acyl-carrier-protein] synthase activity"/>
    <property type="evidence" value="ECO:0007669"/>
    <property type="project" value="InterPro"/>
</dbReference>
<dbReference type="Gene3D" id="3.10.129.110">
    <property type="entry name" value="Polyketide synthase dehydratase"/>
    <property type="match status" value="1"/>
</dbReference>
<evidence type="ECO:0000256" key="5">
    <source>
        <dbReference type="PROSITE-ProRule" id="PRU01363"/>
    </source>
</evidence>
<proteinExistence type="predicted"/>
<dbReference type="SUPFAM" id="SSF51735">
    <property type="entry name" value="NAD(P)-binding Rossmann-fold domains"/>
    <property type="match status" value="2"/>
</dbReference>
<dbReference type="FunFam" id="3.40.47.10:FF:000019">
    <property type="entry name" value="Polyketide synthase type I"/>
    <property type="match status" value="1"/>
</dbReference>
<dbReference type="Pfam" id="PF00698">
    <property type="entry name" value="Acyl_transf_1"/>
    <property type="match status" value="1"/>
</dbReference>
<dbReference type="GO" id="GO:0005737">
    <property type="term" value="C:cytoplasm"/>
    <property type="evidence" value="ECO:0007669"/>
    <property type="project" value="TreeGrafter"/>
</dbReference>
<dbReference type="InterPro" id="IPR018201">
    <property type="entry name" value="Ketoacyl_synth_AS"/>
</dbReference>
<evidence type="ECO:0000256" key="4">
    <source>
        <dbReference type="ARBA" id="ARBA00054155"/>
    </source>
</evidence>
<evidence type="ECO:0000256" key="2">
    <source>
        <dbReference type="ARBA" id="ARBA00022553"/>
    </source>
</evidence>
<dbReference type="Pfam" id="PF00550">
    <property type="entry name" value="PP-binding"/>
    <property type="match status" value="1"/>
</dbReference>
<dbReference type="InterPro" id="IPR016035">
    <property type="entry name" value="Acyl_Trfase/lysoPLipase"/>
</dbReference>
<dbReference type="GO" id="GO:0006633">
    <property type="term" value="P:fatty acid biosynthetic process"/>
    <property type="evidence" value="ECO:0007669"/>
    <property type="project" value="InterPro"/>
</dbReference>
<evidence type="ECO:0000256" key="3">
    <source>
        <dbReference type="ARBA" id="ARBA00022679"/>
    </source>
</evidence>
<evidence type="ECO:0000313" key="10">
    <source>
        <dbReference type="EMBL" id="CCE88380.1"/>
    </source>
</evidence>
<dbReference type="Pfam" id="PF00109">
    <property type="entry name" value="ketoacyl-synt"/>
    <property type="match status" value="1"/>
</dbReference>
<dbReference type="Gene3D" id="3.30.70.3290">
    <property type="match status" value="1"/>
</dbReference>